<keyword evidence="2" id="KW-1185">Reference proteome</keyword>
<protein>
    <submittedName>
        <fullName evidence="1">Uncharacterized protein</fullName>
    </submittedName>
</protein>
<proteinExistence type="predicted"/>
<gene>
    <name evidence="1" type="ORF">GQ607_003246</name>
</gene>
<evidence type="ECO:0000313" key="2">
    <source>
        <dbReference type="Proteomes" id="UP000434172"/>
    </source>
</evidence>
<comment type="caution">
    <text evidence="1">The sequence shown here is derived from an EMBL/GenBank/DDBJ whole genome shotgun (WGS) entry which is preliminary data.</text>
</comment>
<reference evidence="1 2" key="1">
    <citation type="submission" date="2019-12" db="EMBL/GenBank/DDBJ databases">
        <title>A genome sequence resource for the geographically widespread anthracnose pathogen Colletotrichum asianum.</title>
        <authorList>
            <person name="Meng Y."/>
        </authorList>
    </citation>
    <scope>NUCLEOTIDE SEQUENCE [LARGE SCALE GENOMIC DNA]</scope>
    <source>
        <strain evidence="1 2">ICMP 18580</strain>
    </source>
</reference>
<sequence length="78" mass="8525">MRAKPVSWPASPPCAPRLRAAAVRKGQTNDPVRGSRRTMAARYGPSEPLEVLNKNKCQGARVVNGLPCYGMPRFTETT</sequence>
<dbReference type="AlphaFoldDB" id="A0A8H3ZS18"/>
<evidence type="ECO:0000313" key="1">
    <source>
        <dbReference type="EMBL" id="KAF0329678.1"/>
    </source>
</evidence>
<name>A0A8H3ZS18_9PEZI</name>
<organism evidence="1 2">
    <name type="scientific">Colletotrichum asianum</name>
    <dbReference type="NCBI Taxonomy" id="702518"/>
    <lineage>
        <taxon>Eukaryota</taxon>
        <taxon>Fungi</taxon>
        <taxon>Dikarya</taxon>
        <taxon>Ascomycota</taxon>
        <taxon>Pezizomycotina</taxon>
        <taxon>Sordariomycetes</taxon>
        <taxon>Hypocreomycetidae</taxon>
        <taxon>Glomerellales</taxon>
        <taxon>Glomerellaceae</taxon>
        <taxon>Colletotrichum</taxon>
        <taxon>Colletotrichum gloeosporioides species complex</taxon>
    </lineage>
</organism>
<dbReference type="EMBL" id="WOWK01000011">
    <property type="protein sequence ID" value="KAF0329678.1"/>
    <property type="molecule type" value="Genomic_DNA"/>
</dbReference>
<dbReference type="Proteomes" id="UP000434172">
    <property type="component" value="Unassembled WGS sequence"/>
</dbReference>
<accession>A0A8H3ZS18</accession>